<protein>
    <submittedName>
        <fullName evidence="3">Carbamoyltransferase HypF</fullName>
        <ecNumber evidence="3">6.1.2.-</ecNumber>
    </submittedName>
</protein>
<dbReference type="NCBIfam" id="TIGR00143">
    <property type="entry name" value="hypF"/>
    <property type="match status" value="1"/>
</dbReference>
<dbReference type="SUPFAM" id="SSF53067">
    <property type="entry name" value="Actin-like ATPase domain"/>
    <property type="match status" value="1"/>
</dbReference>
<dbReference type="GO" id="GO:0016743">
    <property type="term" value="F:carboxyl- or carbamoyltransferase activity"/>
    <property type="evidence" value="ECO:0007669"/>
    <property type="project" value="InterPro"/>
</dbReference>
<dbReference type="Proteomes" id="UP001300672">
    <property type="component" value="Chromosome"/>
</dbReference>
<evidence type="ECO:0000313" key="3">
    <source>
        <dbReference type="EMBL" id="WGZ89384.1"/>
    </source>
</evidence>
<dbReference type="EMBL" id="CP124755">
    <property type="protein sequence ID" value="WGZ89384.1"/>
    <property type="molecule type" value="Genomic_DNA"/>
</dbReference>
<feature type="domain" description="YrdC-like" evidence="2">
    <location>
        <begin position="99"/>
        <end position="285"/>
    </location>
</feature>
<sequence>MSTIACRAELFEPTNRRYRYPFINCTHCGPRLSIIQGIPYDRAQTSMATFSQCPACLAEYENPADRRFHAQPNACPTCGPTLWLESITGEPISLQAGERDALDAANRFLKQGAIVALMGLGGVHLVCDACNETAVSQLRARKRRYAKPLALMARDIAIVEHYCYTDDARLALLQSTAAPIVLLERKSESLPLAAEIAPQQNTLGFMLPYTPLHLLLMQEWATPLVMTSANVSDEPQCISLDDTRQRLQGIADYLVLHNRPIINRLDDSVLRAVQHKPRMLRRARGYAPSPFLLPKGFAKADLTLLAMGAELKSTFALLNAGQVVVSQHVGDLENAKAWQAYEHSLKLYQTLWQHQAAAIVIDAHPYYRSSQLGKQWALSQQIPLIEVQHHHAHLAACLIEHAWQPQQGKVLGIILDGLGYGADGTLWGGEFLLADYQSYTRVGHLQALPMPGGTQAILQPWRNTWAYLQELGWDFVADMFKDLDIIQFLKQQPLSTLAQMLKRQVNSPLSSSCGRLFDAVAAALNCSRSQISYEGQAAIELEAITPPILLDYVAGYPFQLNTQTQPVVLEATPMWLALLQDLQQGYDRGTIAAQFHQGFINSLIDTTLYLKQQHPEIQAIVLSGGVLQNRLILSHLTTRLMQHNFQVLSPSQFPSNDGGLALGQIAIACQQIA</sequence>
<dbReference type="GO" id="GO:0008270">
    <property type="term" value="F:zinc ion binding"/>
    <property type="evidence" value="ECO:0007669"/>
    <property type="project" value="InterPro"/>
</dbReference>
<dbReference type="SUPFAM" id="SSF55821">
    <property type="entry name" value="YrdC/RibB"/>
    <property type="match status" value="1"/>
</dbReference>
<reference evidence="3" key="2">
    <citation type="submission" date="2023-04" db="EMBL/GenBank/DDBJ databases">
        <authorList>
            <person name="Beletskiy A.V."/>
            <person name="Mardanov A.V."/>
            <person name="Ravin N.V."/>
        </authorList>
    </citation>
    <scope>NUCLEOTIDE SEQUENCE</scope>
    <source>
        <strain evidence="3">GKL-01</strain>
    </source>
</reference>
<dbReference type="InterPro" id="IPR051060">
    <property type="entry name" value="Carbamoyltrans_HypF-like"/>
</dbReference>
<dbReference type="InterPro" id="IPR017945">
    <property type="entry name" value="DHBP_synth_RibB-like_a/b_dom"/>
</dbReference>
<dbReference type="PANTHER" id="PTHR42959">
    <property type="entry name" value="CARBAMOYLTRANSFERASE"/>
    <property type="match status" value="1"/>
</dbReference>
<dbReference type="Pfam" id="PF17788">
    <property type="entry name" value="HypF_C"/>
    <property type="match status" value="1"/>
</dbReference>
<organism evidence="3">
    <name type="scientific">Candidatus Thiocaldithrix dubininis</name>
    <dbReference type="NCBI Taxonomy" id="3080823"/>
    <lineage>
        <taxon>Bacteria</taxon>
        <taxon>Pseudomonadati</taxon>
        <taxon>Pseudomonadota</taxon>
        <taxon>Gammaproteobacteria</taxon>
        <taxon>Thiotrichales</taxon>
        <taxon>Thiotrichaceae</taxon>
        <taxon>Candidatus Thiocaldithrix</taxon>
    </lineage>
</organism>
<dbReference type="KEGG" id="tdu:QJT80_07635"/>
<dbReference type="GO" id="GO:0003725">
    <property type="term" value="F:double-stranded RNA binding"/>
    <property type="evidence" value="ECO:0007669"/>
    <property type="project" value="InterPro"/>
</dbReference>
<dbReference type="InterPro" id="IPR004421">
    <property type="entry name" value="Carbamoyltransferase_HypF"/>
</dbReference>
<reference evidence="3" key="1">
    <citation type="journal article" date="2023" name="Int. J. Mol. Sci.">
        <title>Metagenomics Revealed a New Genus 'Candidatus Thiocaldithrix dubininis' gen. nov., sp. nov. and a New Species 'Candidatus Thiothrix putei' sp. nov. in the Family Thiotrichaceae, Some Members of Which Have Traits of Both Na+- and H+-Motive Energetics.</title>
        <authorList>
            <person name="Ravin N.V."/>
            <person name="Muntyan M.S."/>
            <person name="Smolyakov D.D."/>
            <person name="Rudenko T.S."/>
            <person name="Beletsky A.V."/>
            <person name="Mardanov A.V."/>
            <person name="Grabovich M.Y."/>
        </authorList>
    </citation>
    <scope>NUCLEOTIDE SEQUENCE</scope>
    <source>
        <strain evidence="3">GKL-01</strain>
    </source>
</reference>
<dbReference type="InterPro" id="IPR011125">
    <property type="entry name" value="Znf_HypF"/>
</dbReference>
<dbReference type="Gene3D" id="3.30.420.360">
    <property type="match status" value="1"/>
</dbReference>
<dbReference type="Gene3D" id="3.30.110.120">
    <property type="match status" value="1"/>
</dbReference>
<dbReference type="Pfam" id="PF22521">
    <property type="entry name" value="HypF_C_2"/>
    <property type="match status" value="1"/>
</dbReference>
<dbReference type="Pfam" id="PF01300">
    <property type="entry name" value="Sua5_yciO_yrdC"/>
    <property type="match status" value="1"/>
</dbReference>
<gene>
    <name evidence="3" type="primary">hypF</name>
    <name evidence="3" type="ORF">QJT80_07635</name>
</gene>
<dbReference type="PIRSF" id="PIRSF006256">
    <property type="entry name" value="CMPcnvr_hdrg_mat"/>
    <property type="match status" value="1"/>
</dbReference>
<proteinExistence type="inferred from homology"/>
<name>A0AA95KC94_9GAMM</name>
<dbReference type="InterPro" id="IPR043129">
    <property type="entry name" value="ATPase_NBD"/>
</dbReference>
<dbReference type="GO" id="GO:0016874">
    <property type="term" value="F:ligase activity"/>
    <property type="evidence" value="ECO:0007669"/>
    <property type="project" value="UniProtKB-KW"/>
</dbReference>
<dbReference type="InterPro" id="IPR055128">
    <property type="entry name" value="HypF_C_2"/>
</dbReference>
<evidence type="ECO:0000256" key="1">
    <source>
        <dbReference type="ARBA" id="ARBA00008097"/>
    </source>
</evidence>
<dbReference type="AlphaFoldDB" id="A0AA95KC94"/>
<comment type="similarity">
    <text evidence="1">Belongs to the carbamoyltransferase HypF family.</text>
</comment>
<dbReference type="EC" id="6.1.2.-" evidence="3"/>
<keyword evidence="3" id="KW-0436">Ligase</keyword>
<dbReference type="PANTHER" id="PTHR42959:SF1">
    <property type="entry name" value="CARBAMOYLTRANSFERASE HYPF"/>
    <property type="match status" value="1"/>
</dbReference>
<dbReference type="InterPro" id="IPR041440">
    <property type="entry name" value="HypF_C"/>
</dbReference>
<evidence type="ECO:0000259" key="2">
    <source>
        <dbReference type="PROSITE" id="PS51163"/>
    </source>
</evidence>
<dbReference type="Gene3D" id="3.30.420.40">
    <property type="match status" value="1"/>
</dbReference>
<dbReference type="InterPro" id="IPR006070">
    <property type="entry name" value="Sua5-like_dom"/>
</dbReference>
<dbReference type="Gene3D" id="3.90.870.30">
    <property type="match status" value="1"/>
</dbReference>
<dbReference type="Pfam" id="PF07503">
    <property type="entry name" value="zf-HYPF"/>
    <property type="match status" value="2"/>
</dbReference>
<dbReference type="PROSITE" id="PS51163">
    <property type="entry name" value="YRDC"/>
    <property type="match status" value="1"/>
</dbReference>
<dbReference type="GO" id="GO:0051604">
    <property type="term" value="P:protein maturation"/>
    <property type="evidence" value="ECO:0007669"/>
    <property type="project" value="TreeGrafter"/>
</dbReference>
<accession>A0AA95KC94</accession>